<evidence type="ECO:0000256" key="7">
    <source>
        <dbReference type="ARBA" id="ARBA00022989"/>
    </source>
</evidence>
<evidence type="ECO:0000313" key="13">
    <source>
        <dbReference type="EMBL" id="MDV6271646.1"/>
    </source>
</evidence>
<dbReference type="PROSITE" id="PS50929">
    <property type="entry name" value="ABC_TM1F"/>
    <property type="match status" value="1"/>
</dbReference>
<keyword evidence="7 10" id="KW-1133">Transmembrane helix</keyword>
<evidence type="ECO:0000256" key="4">
    <source>
        <dbReference type="ARBA" id="ARBA00022741"/>
    </source>
</evidence>
<dbReference type="PROSITE" id="PS50893">
    <property type="entry name" value="ABC_TRANSPORTER_2"/>
    <property type="match status" value="1"/>
</dbReference>
<dbReference type="PANTHER" id="PTHR24221:SF654">
    <property type="entry name" value="ATP-BINDING CASSETTE SUB-FAMILY B MEMBER 6"/>
    <property type="match status" value="1"/>
</dbReference>
<dbReference type="SUPFAM" id="SSF52540">
    <property type="entry name" value="P-loop containing nucleoside triphosphate hydrolases"/>
    <property type="match status" value="1"/>
</dbReference>
<dbReference type="InterPro" id="IPR003439">
    <property type="entry name" value="ABC_transporter-like_ATP-bd"/>
</dbReference>
<dbReference type="SUPFAM" id="SSF90123">
    <property type="entry name" value="ABC transporter transmembrane region"/>
    <property type="match status" value="1"/>
</dbReference>
<evidence type="ECO:0000256" key="1">
    <source>
        <dbReference type="ARBA" id="ARBA00004429"/>
    </source>
</evidence>
<dbReference type="PROSITE" id="PS00211">
    <property type="entry name" value="ABC_TRANSPORTER_1"/>
    <property type="match status" value="1"/>
</dbReference>
<evidence type="ECO:0000256" key="5">
    <source>
        <dbReference type="ARBA" id="ARBA00022840"/>
    </source>
</evidence>
<protein>
    <submittedName>
        <fullName evidence="13">ABC transporter ATP-binding protein</fullName>
    </submittedName>
</protein>
<evidence type="ECO:0000313" key="14">
    <source>
        <dbReference type="Proteomes" id="UP001185927"/>
    </source>
</evidence>
<dbReference type="CDD" id="cd03228">
    <property type="entry name" value="ABCC_MRP_Like"/>
    <property type="match status" value="1"/>
</dbReference>
<proteinExistence type="inferred from homology"/>
<feature type="transmembrane region" description="Helical" evidence="10">
    <location>
        <begin position="21"/>
        <end position="46"/>
    </location>
</feature>
<dbReference type="InterPro" id="IPR017871">
    <property type="entry name" value="ABC_transporter-like_CS"/>
</dbReference>
<keyword evidence="2" id="KW-1003">Cell membrane</keyword>
<comment type="similarity">
    <text evidence="9">Belongs to the ABC transporter superfamily. Siderophore-Fe(3+) uptake transporter (SIUT) (TC 3.A.1.21) family.</text>
</comment>
<dbReference type="PANTHER" id="PTHR24221">
    <property type="entry name" value="ATP-BINDING CASSETTE SUB-FAMILY B"/>
    <property type="match status" value="1"/>
</dbReference>
<dbReference type="Pfam" id="PF00005">
    <property type="entry name" value="ABC_tran"/>
    <property type="match status" value="1"/>
</dbReference>
<keyword evidence="3 10" id="KW-0812">Transmembrane</keyword>
<dbReference type="InterPro" id="IPR036640">
    <property type="entry name" value="ABC1_TM_sf"/>
</dbReference>
<keyword evidence="2" id="KW-0997">Cell inner membrane</keyword>
<feature type="domain" description="ABC transmembrane type-1" evidence="12">
    <location>
        <begin position="24"/>
        <end position="307"/>
    </location>
</feature>
<evidence type="ECO:0000256" key="3">
    <source>
        <dbReference type="ARBA" id="ARBA00022692"/>
    </source>
</evidence>
<dbReference type="InterPro" id="IPR039421">
    <property type="entry name" value="Type_1_exporter"/>
</dbReference>
<sequence>MSRSAAADRELIADVSNGNRGRIAILVTLGVITTACVQSGPLLIAWAVDHALGENGGWIAIICAAAYFAVNVAGAGLSALQLRMGSRITEDLLYRMRVRLFGRMLDLDATYFERTSDGSILSRLTGDVEIVAIFLRSNLVAAMSNLLVLIVTTVFLFVLSPPLALIVLGCVVPLALIRTRRFVLHARSSNDGLREAAAAATGELNEGVRGIAVVRRFGRDGDQIARYESVDERRLGAASRSYHLAARYSAEIDALGVLAYLPVVLGGAFLLDRGVVSAGAIVGFVVYVGSFFDPVQNLTHVLAQAQAARSAVGRIAALAAEPVQPPPPKNPVQMPRTGELTLENVWFGYGIDAPALLQDFTVRLPAGSRVALVGASGAGKTTVARLLSRTLVPDRGSARYGGADLRSVTRNELRSRIISVAQEGHLFSGSTAENLSVTGASEAEVHAMLARLHKLGLGSHDNRRLSAGQRQLIALGRALLLDPSVLILDEATADVDEDIALAVDELLADLRPDCTVLVVVHRMETAMRMERALVIADGAVVQDGAPAELAAEVGPFRTLVERERSSFTSDTGADLIRPDR</sequence>
<keyword evidence="6" id="KW-1278">Translocase</keyword>
<evidence type="ECO:0000256" key="6">
    <source>
        <dbReference type="ARBA" id="ARBA00022967"/>
    </source>
</evidence>
<dbReference type="RefSeq" id="WP_317546245.1">
    <property type="nucleotide sequence ID" value="NZ_JAWLKB010000063.1"/>
</dbReference>
<dbReference type="InterPro" id="IPR011527">
    <property type="entry name" value="ABC1_TM_dom"/>
</dbReference>
<evidence type="ECO:0000259" key="12">
    <source>
        <dbReference type="PROSITE" id="PS50929"/>
    </source>
</evidence>
<dbReference type="Gene3D" id="3.40.50.300">
    <property type="entry name" value="P-loop containing nucleotide triphosphate hydrolases"/>
    <property type="match status" value="1"/>
</dbReference>
<dbReference type="EMBL" id="JAWLKB010000063">
    <property type="protein sequence ID" value="MDV6271646.1"/>
    <property type="molecule type" value="Genomic_DNA"/>
</dbReference>
<dbReference type="InterPro" id="IPR027417">
    <property type="entry name" value="P-loop_NTPase"/>
</dbReference>
<feature type="domain" description="ABC transporter" evidence="11">
    <location>
        <begin position="340"/>
        <end position="562"/>
    </location>
</feature>
<feature type="transmembrane region" description="Helical" evidence="10">
    <location>
        <begin position="139"/>
        <end position="157"/>
    </location>
</feature>
<feature type="transmembrane region" description="Helical" evidence="10">
    <location>
        <begin position="58"/>
        <end position="80"/>
    </location>
</feature>
<dbReference type="SMART" id="SM00382">
    <property type="entry name" value="AAA"/>
    <property type="match status" value="1"/>
</dbReference>
<evidence type="ECO:0000259" key="11">
    <source>
        <dbReference type="PROSITE" id="PS50893"/>
    </source>
</evidence>
<keyword evidence="5 13" id="KW-0067">ATP-binding</keyword>
<evidence type="ECO:0000256" key="8">
    <source>
        <dbReference type="ARBA" id="ARBA00023136"/>
    </source>
</evidence>
<dbReference type="GO" id="GO:0005524">
    <property type="term" value="F:ATP binding"/>
    <property type="evidence" value="ECO:0007669"/>
    <property type="project" value="UniProtKB-KW"/>
</dbReference>
<keyword evidence="8 10" id="KW-0472">Membrane</keyword>
<keyword evidence="4" id="KW-0547">Nucleotide-binding</keyword>
<evidence type="ECO:0000256" key="2">
    <source>
        <dbReference type="ARBA" id="ARBA00022519"/>
    </source>
</evidence>
<organism evidence="13 14">
    <name type="scientific">Rhodococcus globerulus</name>
    <dbReference type="NCBI Taxonomy" id="33008"/>
    <lineage>
        <taxon>Bacteria</taxon>
        <taxon>Bacillati</taxon>
        <taxon>Actinomycetota</taxon>
        <taxon>Actinomycetes</taxon>
        <taxon>Mycobacteriales</taxon>
        <taxon>Nocardiaceae</taxon>
        <taxon>Rhodococcus</taxon>
    </lineage>
</organism>
<comment type="caution">
    <text evidence="13">The sequence shown here is derived from an EMBL/GenBank/DDBJ whole genome shotgun (WGS) entry which is preliminary data.</text>
</comment>
<keyword evidence="14" id="KW-1185">Reference proteome</keyword>
<dbReference type="InterPro" id="IPR003593">
    <property type="entry name" value="AAA+_ATPase"/>
</dbReference>
<evidence type="ECO:0000256" key="9">
    <source>
        <dbReference type="ARBA" id="ARBA00023455"/>
    </source>
</evidence>
<gene>
    <name evidence="13" type="ORF">R3Q16_34200</name>
</gene>
<reference evidence="13 14" key="1">
    <citation type="submission" date="2023-10" db="EMBL/GenBank/DDBJ databases">
        <title>Development of a sustainable strategy for remediation of hydrocarbon-contaminated territories based on the waste exchange concept.</title>
        <authorList>
            <person name="Krivoruchko A."/>
        </authorList>
    </citation>
    <scope>NUCLEOTIDE SEQUENCE [LARGE SCALE GENOMIC DNA]</scope>
    <source>
        <strain evidence="13 14">IEGM 1203</strain>
    </source>
</reference>
<name>A0ABU4C5V6_RHOGO</name>
<dbReference type="Pfam" id="PF00664">
    <property type="entry name" value="ABC_membrane"/>
    <property type="match status" value="1"/>
</dbReference>
<comment type="subcellular location">
    <subcellularLocation>
        <location evidence="1">Cell inner membrane</location>
        <topology evidence="1">Multi-pass membrane protein</topology>
    </subcellularLocation>
</comment>
<dbReference type="Gene3D" id="1.20.1560.10">
    <property type="entry name" value="ABC transporter type 1, transmembrane domain"/>
    <property type="match status" value="1"/>
</dbReference>
<evidence type="ECO:0000256" key="10">
    <source>
        <dbReference type="SAM" id="Phobius"/>
    </source>
</evidence>
<accession>A0ABU4C5V6</accession>
<dbReference type="Proteomes" id="UP001185927">
    <property type="component" value="Unassembled WGS sequence"/>
</dbReference>